<evidence type="ECO:0000256" key="1">
    <source>
        <dbReference type="SAM" id="Phobius"/>
    </source>
</evidence>
<comment type="caution">
    <text evidence="2">The sequence shown here is derived from an EMBL/GenBank/DDBJ whole genome shotgun (WGS) entry which is preliminary data.</text>
</comment>
<proteinExistence type="predicted"/>
<dbReference type="EMBL" id="QLUZ01000016">
    <property type="protein sequence ID" value="RAQ05295.1"/>
    <property type="molecule type" value="Genomic_DNA"/>
</dbReference>
<dbReference type="AlphaFoldDB" id="A0AAQ0JIW9"/>
<dbReference type="Proteomes" id="UP000248899">
    <property type="component" value="Unassembled WGS sequence"/>
</dbReference>
<feature type="transmembrane region" description="Helical" evidence="1">
    <location>
        <begin position="37"/>
        <end position="56"/>
    </location>
</feature>
<organism evidence="2 3">
    <name type="scientific">Burkholderia cepacia</name>
    <name type="common">Pseudomonas cepacia</name>
    <dbReference type="NCBI Taxonomy" id="292"/>
    <lineage>
        <taxon>Bacteria</taxon>
        <taxon>Pseudomonadati</taxon>
        <taxon>Pseudomonadota</taxon>
        <taxon>Betaproteobacteria</taxon>
        <taxon>Burkholderiales</taxon>
        <taxon>Burkholderiaceae</taxon>
        <taxon>Burkholderia</taxon>
        <taxon>Burkholderia cepacia complex</taxon>
    </lineage>
</organism>
<keyword evidence="1" id="KW-1133">Transmembrane helix</keyword>
<protein>
    <submittedName>
        <fullName evidence="2">Uncharacterized protein</fullName>
    </submittedName>
</protein>
<sequence>MLAKCKAASRESLTPLKRDRVNQHKAIDYFLQRSRTLISTTHSIFMIFMSNFFVLIGQTDSKNRRSAAFLISVCHFGGSERADWRQTRQRERSPDFLQNIFHFYFISSCSTRIE</sequence>
<evidence type="ECO:0000313" key="3">
    <source>
        <dbReference type="Proteomes" id="UP000248899"/>
    </source>
</evidence>
<gene>
    <name evidence="2" type="ORF">DPR02_24830</name>
</gene>
<keyword evidence="1" id="KW-0812">Transmembrane</keyword>
<keyword evidence="1" id="KW-0472">Membrane</keyword>
<accession>A0AAQ0JIW9</accession>
<evidence type="ECO:0000313" key="2">
    <source>
        <dbReference type="EMBL" id="RAQ05295.1"/>
    </source>
</evidence>
<reference evidence="2 3" key="1">
    <citation type="submission" date="2018-06" db="EMBL/GenBank/DDBJ databases">
        <title>Towards the identification of Burkholderia cepacia strain which caused fatal septicemia.</title>
        <authorList>
            <person name="Bui L.A.T."/>
            <person name="Zakharova I.B."/>
            <person name="Shpak I.M."/>
            <person name="Teteryatnikova N."/>
            <person name="Ustinov D.V."/>
            <person name="Kuzyutina Y.A."/>
            <person name="Nguyen H.N."/>
            <person name="Antonov A.S."/>
            <person name="Avdyusheva E.F."/>
            <person name="Victorov D.V."/>
        </authorList>
    </citation>
    <scope>NUCLEOTIDE SEQUENCE [LARGE SCALE GENOMIC DNA]</scope>
    <source>
        <strain evidence="2 3">PT02</strain>
    </source>
</reference>
<name>A0AAQ0JIW9_BURCE</name>